<keyword evidence="2" id="KW-0812">Transmembrane</keyword>
<dbReference type="Proteomes" id="UP000269198">
    <property type="component" value="Unassembled WGS sequence"/>
</dbReference>
<gene>
    <name evidence="3" type="ORF">EFW17_22540</name>
</gene>
<dbReference type="RefSeq" id="WP_123203450.1">
    <property type="nucleotide sequence ID" value="NZ_RJMB01000035.1"/>
</dbReference>
<accession>A0A3N0DYN4</accession>
<dbReference type="OrthoDB" id="4333663at2"/>
<feature type="compositionally biased region" description="Pro residues" evidence="1">
    <location>
        <begin position="328"/>
        <end position="346"/>
    </location>
</feature>
<evidence type="ECO:0000313" key="4">
    <source>
        <dbReference type="Proteomes" id="UP000269198"/>
    </source>
</evidence>
<evidence type="ECO:0000256" key="1">
    <source>
        <dbReference type="SAM" id="MobiDB-lite"/>
    </source>
</evidence>
<evidence type="ECO:0000313" key="3">
    <source>
        <dbReference type="EMBL" id="RNL80715.1"/>
    </source>
</evidence>
<dbReference type="InterPro" id="IPR021235">
    <property type="entry name" value="DUF2637"/>
</dbReference>
<feature type="compositionally biased region" description="Low complexity" evidence="1">
    <location>
        <begin position="374"/>
        <end position="383"/>
    </location>
</feature>
<organism evidence="3 4">
    <name type="scientific">Halostreptopolyspora alba</name>
    <dbReference type="NCBI Taxonomy" id="2487137"/>
    <lineage>
        <taxon>Bacteria</taxon>
        <taxon>Bacillati</taxon>
        <taxon>Actinomycetota</taxon>
        <taxon>Actinomycetes</taxon>
        <taxon>Streptosporangiales</taxon>
        <taxon>Nocardiopsidaceae</taxon>
        <taxon>Halostreptopolyspora</taxon>
    </lineage>
</organism>
<protein>
    <submittedName>
        <fullName evidence="3">DUF2637 domain-containing protein</fullName>
    </submittedName>
</protein>
<feature type="transmembrane region" description="Helical" evidence="2">
    <location>
        <begin position="94"/>
        <end position="114"/>
    </location>
</feature>
<feature type="transmembrane region" description="Helical" evidence="2">
    <location>
        <begin position="154"/>
        <end position="171"/>
    </location>
</feature>
<feature type="compositionally biased region" description="Basic and acidic residues" evidence="1">
    <location>
        <begin position="385"/>
        <end position="396"/>
    </location>
</feature>
<keyword evidence="4" id="KW-1185">Reference proteome</keyword>
<comment type="caution">
    <text evidence="3">The sequence shown here is derived from an EMBL/GenBank/DDBJ whole genome shotgun (WGS) entry which is preliminary data.</text>
</comment>
<reference evidence="3 4" key="1">
    <citation type="submission" date="2018-11" db="EMBL/GenBank/DDBJ databases">
        <title>The genome draft of YIM 96095.</title>
        <authorList>
            <person name="Tang S.-K."/>
            <person name="Chunyu W.-X."/>
            <person name="Feng Y.-Z."/>
        </authorList>
    </citation>
    <scope>NUCLEOTIDE SEQUENCE [LARGE SCALE GENOMIC DNA]</scope>
    <source>
        <strain evidence="3 4">YIM 96095</strain>
    </source>
</reference>
<feature type="region of interest" description="Disordered" evidence="1">
    <location>
        <begin position="303"/>
        <end position="396"/>
    </location>
</feature>
<dbReference type="Pfam" id="PF10935">
    <property type="entry name" value="DUF2637"/>
    <property type="match status" value="1"/>
</dbReference>
<evidence type="ECO:0000256" key="2">
    <source>
        <dbReference type="SAM" id="Phobius"/>
    </source>
</evidence>
<keyword evidence="2" id="KW-1133">Transmembrane helix</keyword>
<proteinExistence type="predicted"/>
<keyword evidence="2" id="KW-0472">Membrane</keyword>
<dbReference type="AlphaFoldDB" id="A0A3N0DYN4"/>
<dbReference type="EMBL" id="RJMB01000035">
    <property type="protein sequence ID" value="RNL80715.1"/>
    <property type="molecule type" value="Genomic_DNA"/>
</dbReference>
<feature type="transmembrane region" description="Helical" evidence="2">
    <location>
        <begin position="44"/>
        <end position="74"/>
    </location>
</feature>
<name>A0A3N0DYN4_9ACTN</name>
<feature type="transmembrane region" description="Helical" evidence="2">
    <location>
        <begin position="12"/>
        <end position="32"/>
    </location>
</feature>
<sequence length="456" mass="49724">MSAWMADARWWVIAAAALLVVALVVSALRAALMRRRSSRSVLHGGYLVATVVIAAAALVLITIAFTMSYAALYASASWLADTQLRVINDGDLRFLFPLGIDAVIVYFLAMDLVMEWQGRRHPLNRWAAYGLSAITVVLNVSQGEGTTASYLGHAGPPVVIILIAEGVAAWVRHLAGLAHGTATDRIPAGRWIAHPLSTLKVARLMLGSGITSYPDALEREQQRQLAYAMLREQYGRTWRRSTPRHLKWMLDHGYDLATAFAIIRAMTAQRVAMTATEAHALLGARPAPTPTGHPVASEWPAMASATGQHGHAPTEDEQDQPALATTPEPDPPAVSSPQGQPGPPPLVEEQRPASEVPAQHHEVEEPTPQPSDTPSPRSSRPLSANEKRQRVRELLHSVPDITDKEIAGQLGVAPRTARRYRTEILTLPRDEDEEDYLLEDSADGQTRLVRTGQPTH</sequence>
<feature type="compositionally biased region" description="Basic and acidic residues" evidence="1">
    <location>
        <begin position="348"/>
        <end position="364"/>
    </location>
</feature>